<dbReference type="GO" id="GO:0009055">
    <property type="term" value="F:electron transfer activity"/>
    <property type="evidence" value="ECO:0007669"/>
    <property type="project" value="InterPro"/>
</dbReference>
<evidence type="ECO:0000313" key="9">
    <source>
        <dbReference type="EMBL" id="QPC42795.1"/>
    </source>
</evidence>
<dbReference type="InterPro" id="IPR009056">
    <property type="entry name" value="Cyt_c-like_dom"/>
</dbReference>
<dbReference type="GO" id="GO:0020037">
    <property type="term" value="F:heme binding"/>
    <property type="evidence" value="ECO:0007669"/>
    <property type="project" value="InterPro"/>
</dbReference>
<keyword evidence="7" id="KW-0732">Signal</keyword>
<dbReference type="PRINTS" id="PR00604">
    <property type="entry name" value="CYTCHRMECIAB"/>
</dbReference>
<evidence type="ECO:0000256" key="5">
    <source>
        <dbReference type="ARBA" id="ARBA00023004"/>
    </source>
</evidence>
<feature type="domain" description="Cytochrome c" evidence="8">
    <location>
        <begin position="32"/>
        <end position="132"/>
    </location>
</feature>
<feature type="signal peptide" evidence="7">
    <location>
        <begin position="1"/>
        <end position="22"/>
    </location>
</feature>
<evidence type="ECO:0000256" key="6">
    <source>
        <dbReference type="PROSITE-ProRule" id="PRU00433"/>
    </source>
</evidence>
<evidence type="ECO:0000313" key="10">
    <source>
        <dbReference type="Proteomes" id="UP000593594"/>
    </source>
</evidence>
<keyword evidence="3 6" id="KW-0479">Metal-binding</keyword>
<organism evidence="9 10">
    <name type="scientific">Kaustia mangrovi</name>
    <dbReference type="NCBI Taxonomy" id="2593653"/>
    <lineage>
        <taxon>Bacteria</taxon>
        <taxon>Pseudomonadati</taxon>
        <taxon>Pseudomonadota</taxon>
        <taxon>Alphaproteobacteria</taxon>
        <taxon>Hyphomicrobiales</taxon>
        <taxon>Parvibaculaceae</taxon>
        <taxon>Kaustia</taxon>
    </lineage>
</organism>
<feature type="chain" id="PRO_5032790112" description="Cytochrome c domain-containing protein" evidence="7">
    <location>
        <begin position="23"/>
        <end position="241"/>
    </location>
</feature>
<dbReference type="InterPro" id="IPR002327">
    <property type="entry name" value="Cyt_c_1A/1B"/>
</dbReference>
<keyword evidence="4" id="KW-0249">Electron transport</keyword>
<dbReference type="Proteomes" id="UP000593594">
    <property type="component" value="Chromosome"/>
</dbReference>
<keyword evidence="2 6" id="KW-0349">Heme</keyword>
<keyword evidence="10" id="KW-1185">Reference proteome</keyword>
<reference evidence="9 10" key="1">
    <citation type="submission" date="2020-06" db="EMBL/GenBank/DDBJ databases">
        <title>Genome sequence of 2 isolates from Red Sea Mangroves.</title>
        <authorList>
            <person name="Sefrji F."/>
            <person name="Michoud G."/>
            <person name="Merlino G."/>
            <person name="Daffonchio D."/>
        </authorList>
    </citation>
    <scope>NUCLEOTIDE SEQUENCE [LARGE SCALE GENOMIC DNA]</scope>
    <source>
        <strain evidence="9 10">R1DC25</strain>
    </source>
</reference>
<dbReference type="GO" id="GO:0046872">
    <property type="term" value="F:metal ion binding"/>
    <property type="evidence" value="ECO:0007669"/>
    <property type="project" value="UniProtKB-KW"/>
</dbReference>
<evidence type="ECO:0000259" key="8">
    <source>
        <dbReference type="PROSITE" id="PS51007"/>
    </source>
</evidence>
<gene>
    <name evidence="9" type="ORF">HW532_08865</name>
</gene>
<dbReference type="EMBL" id="CP058214">
    <property type="protein sequence ID" value="QPC42795.1"/>
    <property type="molecule type" value="Genomic_DNA"/>
</dbReference>
<dbReference type="Gene3D" id="1.10.760.10">
    <property type="entry name" value="Cytochrome c-like domain"/>
    <property type="match status" value="1"/>
</dbReference>
<evidence type="ECO:0000256" key="1">
    <source>
        <dbReference type="ARBA" id="ARBA00022448"/>
    </source>
</evidence>
<dbReference type="PROSITE" id="PS51007">
    <property type="entry name" value="CYTC"/>
    <property type="match status" value="1"/>
</dbReference>
<dbReference type="RefSeq" id="WP_213164030.1">
    <property type="nucleotide sequence ID" value="NZ_CP058214.1"/>
</dbReference>
<evidence type="ECO:0000256" key="4">
    <source>
        <dbReference type="ARBA" id="ARBA00022982"/>
    </source>
</evidence>
<proteinExistence type="predicted"/>
<dbReference type="SUPFAM" id="SSF46626">
    <property type="entry name" value="Cytochrome c"/>
    <property type="match status" value="1"/>
</dbReference>
<keyword evidence="5 6" id="KW-0408">Iron</keyword>
<name>A0A7S8HBP8_9HYPH</name>
<dbReference type="KEGG" id="kmn:HW532_08865"/>
<sequence>MANPPAAIASALAMLAALGALAATGAAAADRGDPRRGAELYRGCIPCHALTPGTHLTGPSLAGLWGRPAGRVEGFTRYSGALDTAGLTWDGPTLDAWIADPAGLVESTSMTFSGLADESARRDLIAFLEIAMAPGGATAVVERDLIPTEFVRGRQPAPLTPTPADAQVAAIRHCGDNYWITTADGTTTPHWEMNVRLKIDTSPAGPEPGQPALIRSGSLGDRISVVFSSVGELKSVLREEC</sequence>
<protein>
    <recommendedName>
        <fullName evidence="8">Cytochrome c domain-containing protein</fullName>
    </recommendedName>
</protein>
<dbReference type="AlphaFoldDB" id="A0A7S8HBP8"/>
<accession>A0A7S8HBP8</accession>
<evidence type="ECO:0000256" key="7">
    <source>
        <dbReference type="SAM" id="SignalP"/>
    </source>
</evidence>
<dbReference type="InterPro" id="IPR036909">
    <property type="entry name" value="Cyt_c-like_dom_sf"/>
</dbReference>
<dbReference type="PANTHER" id="PTHR11961">
    <property type="entry name" value="CYTOCHROME C"/>
    <property type="match status" value="1"/>
</dbReference>
<evidence type="ECO:0000256" key="3">
    <source>
        <dbReference type="ARBA" id="ARBA00022723"/>
    </source>
</evidence>
<evidence type="ECO:0000256" key="2">
    <source>
        <dbReference type="ARBA" id="ARBA00022617"/>
    </source>
</evidence>
<keyword evidence="1" id="KW-0813">Transport</keyword>